<comment type="caution">
    <text evidence="1">The sequence shown here is derived from an EMBL/GenBank/DDBJ whole genome shotgun (WGS) entry which is preliminary data.</text>
</comment>
<reference evidence="1 2" key="1">
    <citation type="submission" date="2020-05" db="EMBL/GenBank/DDBJ databases">
        <title>MicrobeNet Type strains.</title>
        <authorList>
            <person name="Nicholson A.C."/>
        </authorList>
    </citation>
    <scope>NUCLEOTIDE SEQUENCE [LARGE SCALE GENOMIC DNA]</scope>
    <source>
        <strain evidence="1 2">JCM 14282</strain>
    </source>
</reference>
<proteinExistence type="predicted"/>
<gene>
    <name evidence="1" type="ORF">HLA99_00175</name>
</gene>
<dbReference type="Proteomes" id="UP000543598">
    <property type="component" value="Unassembled WGS sequence"/>
</dbReference>
<dbReference type="AlphaFoldDB" id="A0A7Y2Q064"/>
<organism evidence="1 2">
    <name type="scientific">Microbacterium ulmi</name>
    <dbReference type="NCBI Taxonomy" id="179095"/>
    <lineage>
        <taxon>Bacteria</taxon>
        <taxon>Bacillati</taxon>
        <taxon>Actinomycetota</taxon>
        <taxon>Actinomycetes</taxon>
        <taxon>Micrococcales</taxon>
        <taxon>Microbacteriaceae</taxon>
        <taxon>Microbacterium</taxon>
    </lineage>
</organism>
<evidence type="ECO:0000313" key="2">
    <source>
        <dbReference type="Proteomes" id="UP000543598"/>
    </source>
</evidence>
<dbReference type="RefSeq" id="WP_167034430.1">
    <property type="nucleotide sequence ID" value="NZ_BAAANA010000002.1"/>
</dbReference>
<keyword evidence="2" id="KW-1185">Reference proteome</keyword>
<name>A0A7Y2Q064_9MICO</name>
<protein>
    <submittedName>
        <fullName evidence="1">Uncharacterized protein</fullName>
    </submittedName>
</protein>
<accession>A0A7Y2Q064</accession>
<evidence type="ECO:0000313" key="1">
    <source>
        <dbReference type="EMBL" id="NNH02293.1"/>
    </source>
</evidence>
<sequence>MLLADAVDLVTDRIAQRRQSGRRVRDADLPLREVSAELGAAMRVSDRTVQRRMGDAVAVVTRFPATMRAWVRRTRS</sequence>
<dbReference type="EMBL" id="JABEMB010000001">
    <property type="protein sequence ID" value="NNH02293.1"/>
    <property type="molecule type" value="Genomic_DNA"/>
</dbReference>